<proteinExistence type="predicted"/>
<name>A0ABQ1QYR7_9ALTE</name>
<protein>
    <submittedName>
        <fullName evidence="1">Uncharacterized protein</fullName>
    </submittedName>
</protein>
<accession>A0ABQ1QYR7</accession>
<organism evidence="1 2">
    <name type="scientific">Lacimicrobium alkaliphilum</name>
    <dbReference type="NCBI Taxonomy" id="1526571"/>
    <lineage>
        <taxon>Bacteria</taxon>
        <taxon>Pseudomonadati</taxon>
        <taxon>Pseudomonadota</taxon>
        <taxon>Gammaproteobacteria</taxon>
        <taxon>Alteromonadales</taxon>
        <taxon>Alteromonadaceae</taxon>
        <taxon>Lacimicrobium</taxon>
    </lineage>
</organism>
<dbReference type="Proteomes" id="UP000614272">
    <property type="component" value="Unassembled WGS sequence"/>
</dbReference>
<reference evidence="2" key="1">
    <citation type="journal article" date="2019" name="Int. J. Syst. Evol. Microbiol.">
        <title>The Global Catalogue of Microorganisms (GCM) 10K type strain sequencing project: providing services to taxonomists for standard genome sequencing and annotation.</title>
        <authorList>
            <consortium name="The Broad Institute Genomics Platform"/>
            <consortium name="The Broad Institute Genome Sequencing Center for Infectious Disease"/>
            <person name="Wu L."/>
            <person name="Ma J."/>
        </authorList>
    </citation>
    <scope>NUCLEOTIDE SEQUENCE [LARGE SCALE GENOMIC DNA]</scope>
    <source>
        <strain evidence="2">CGMCC 1.12923</strain>
    </source>
</reference>
<comment type="caution">
    <text evidence="1">The sequence shown here is derived from an EMBL/GenBank/DDBJ whole genome shotgun (WGS) entry which is preliminary data.</text>
</comment>
<evidence type="ECO:0000313" key="2">
    <source>
        <dbReference type="Proteomes" id="UP000614272"/>
    </source>
</evidence>
<sequence>MVLLGIVLVKQTETLKIAFFARDRFIEHHPRLYENIPNYTIAFGAVLHCCLGSAAFMSGTSDTAIKQSESAG</sequence>
<evidence type="ECO:0000313" key="1">
    <source>
        <dbReference type="EMBL" id="GGD48744.1"/>
    </source>
</evidence>
<keyword evidence="2" id="KW-1185">Reference proteome</keyword>
<dbReference type="EMBL" id="BMGJ01000001">
    <property type="protein sequence ID" value="GGD48744.1"/>
    <property type="molecule type" value="Genomic_DNA"/>
</dbReference>
<gene>
    <name evidence="1" type="ORF">GCM10011357_00870</name>
</gene>